<protein>
    <submittedName>
        <fullName evidence="1">18491_t:CDS:1</fullName>
    </submittedName>
</protein>
<comment type="caution">
    <text evidence="1">The sequence shown here is derived from an EMBL/GenBank/DDBJ whole genome shotgun (WGS) entry which is preliminary data.</text>
</comment>
<reference evidence="1" key="1">
    <citation type="submission" date="2021-06" db="EMBL/GenBank/DDBJ databases">
        <authorList>
            <person name="Kallberg Y."/>
            <person name="Tangrot J."/>
            <person name="Rosling A."/>
        </authorList>
    </citation>
    <scope>NUCLEOTIDE SEQUENCE</scope>
    <source>
        <strain evidence="1">MA461A</strain>
    </source>
</reference>
<keyword evidence="2" id="KW-1185">Reference proteome</keyword>
<gene>
    <name evidence="1" type="ORF">RPERSI_LOCUS4676</name>
</gene>
<dbReference type="EMBL" id="CAJVQC010006611">
    <property type="protein sequence ID" value="CAG8568950.1"/>
    <property type="molecule type" value="Genomic_DNA"/>
</dbReference>
<dbReference type="Proteomes" id="UP000789920">
    <property type="component" value="Unassembled WGS sequence"/>
</dbReference>
<name>A0ACA9M7F6_9GLOM</name>
<proteinExistence type="predicted"/>
<sequence length="141" mass="15502">MVELLESMLVVTELLSSSSYPTISDISNKYWSMLKESTIIATILDPSSKLITFSTSDKDAALASLQNIMIQHKSQTKNEHKFPTLAKMACNFFAIQETSVSCEEAFSTVAESLTKVHNCLDSQTACALLCLKSWIEQGVGI</sequence>
<accession>A0ACA9M7F6</accession>
<organism evidence="1 2">
    <name type="scientific">Racocetra persica</name>
    <dbReference type="NCBI Taxonomy" id="160502"/>
    <lineage>
        <taxon>Eukaryota</taxon>
        <taxon>Fungi</taxon>
        <taxon>Fungi incertae sedis</taxon>
        <taxon>Mucoromycota</taxon>
        <taxon>Glomeromycotina</taxon>
        <taxon>Glomeromycetes</taxon>
        <taxon>Diversisporales</taxon>
        <taxon>Gigasporaceae</taxon>
        <taxon>Racocetra</taxon>
    </lineage>
</organism>
<evidence type="ECO:0000313" key="2">
    <source>
        <dbReference type="Proteomes" id="UP000789920"/>
    </source>
</evidence>
<evidence type="ECO:0000313" key="1">
    <source>
        <dbReference type="EMBL" id="CAG8568950.1"/>
    </source>
</evidence>